<dbReference type="CDD" id="cd00452">
    <property type="entry name" value="KDPG_aldolase"/>
    <property type="match status" value="1"/>
</dbReference>
<dbReference type="PANTHER" id="PTHR30246:SF1">
    <property type="entry name" value="2-DEHYDRO-3-DEOXY-6-PHOSPHOGALACTONATE ALDOLASE-RELATED"/>
    <property type="match status" value="1"/>
</dbReference>
<reference evidence="6 7" key="1">
    <citation type="submission" date="2024-09" db="EMBL/GenBank/DDBJ databases">
        <authorList>
            <person name="Sun Q."/>
            <person name="Mori K."/>
        </authorList>
    </citation>
    <scope>NUCLEOTIDE SEQUENCE [LARGE SCALE GENOMIC DNA]</scope>
    <source>
        <strain evidence="6 7">TBRC 4575</strain>
    </source>
</reference>
<dbReference type="GO" id="GO:0008675">
    <property type="term" value="F:2-dehydro-3-deoxy-phosphogluconate aldolase activity"/>
    <property type="evidence" value="ECO:0007669"/>
    <property type="project" value="UniProtKB-EC"/>
</dbReference>
<sequence length="225" mass="23900">MTLQKFSYLKRIIEGKLVAVVRGTTKIEAKKTAEACIAGGIKTVELTFTAPHADQIISELVIKYQNTPAVIVGAGTVLDATTARIAILAGAQFIVGPSFNVEVAKLCNLYAVPYMPGCMTLTDVQTALTYGADVVKLFPGSVVGQGMVTAIHGPFPQANLMITGGVDLENMQDWFAMGASVLGIGGHLTAPSSHGDFERVTENAKSYSTIIQRIKRQRESKAIGV</sequence>
<dbReference type="InterPro" id="IPR013785">
    <property type="entry name" value="Aldolase_TIM"/>
</dbReference>
<evidence type="ECO:0000256" key="4">
    <source>
        <dbReference type="ARBA" id="ARBA00023239"/>
    </source>
</evidence>
<dbReference type="PANTHER" id="PTHR30246">
    <property type="entry name" value="2-KETO-3-DEOXY-6-PHOSPHOGLUCONATE ALDOLASE"/>
    <property type="match status" value="1"/>
</dbReference>
<proteinExistence type="inferred from homology"/>
<dbReference type="Proteomes" id="UP001589855">
    <property type="component" value="Unassembled WGS sequence"/>
</dbReference>
<comment type="subunit">
    <text evidence="3">Homotrimer.</text>
</comment>
<gene>
    <name evidence="6" type="ORF">ACFFGS_00945</name>
</gene>
<name>A0ABV6K029_9LACO</name>
<dbReference type="RefSeq" id="WP_137646151.1">
    <property type="nucleotide sequence ID" value="NZ_BAABRM010000043.1"/>
</dbReference>
<protein>
    <submittedName>
        <fullName evidence="6">Bifunctional 2-keto-4-hydroxyglutarate aldolase/2-keto-3-deoxy-6-phosphogluconate aldolase</fullName>
        <ecNumber evidence="6">4.1.2.14</ecNumber>
        <ecNumber evidence="6">4.1.3.16</ecNumber>
    </submittedName>
</protein>
<dbReference type="EC" id="4.1.3.16" evidence="6"/>
<dbReference type="Pfam" id="PF01081">
    <property type="entry name" value="Aldolase"/>
    <property type="match status" value="1"/>
</dbReference>
<evidence type="ECO:0000256" key="2">
    <source>
        <dbReference type="ARBA" id="ARBA00006906"/>
    </source>
</evidence>
<dbReference type="EC" id="4.1.2.14" evidence="6"/>
<accession>A0ABV6K029</accession>
<keyword evidence="5" id="KW-0119">Carbohydrate metabolism</keyword>
<dbReference type="SUPFAM" id="SSF51569">
    <property type="entry name" value="Aldolase"/>
    <property type="match status" value="1"/>
</dbReference>
<evidence type="ECO:0000256" key="5">
    <source>
        <dbReference type="ARBA" id="ARBA00023277"/>
    </source>
</evidence>
<dbReference type="InterPro" id="IPR000887">
    <property type="entry name" value="Aldlse_KDPG_KHG"/>
</dbReference>
<dbReference type="EMBL" id="JBHLUK010000004">
    <property type="protein sequence ID" value="MFC0422746.1"/>
    <property type="molecule type" value="Genomic_DNA"/>
</dbReference>
<organism evidence="6 7">
    <name type="scientific">Lactiplantibacillus plajomi</name>
    <dbReference type="NCBI Taxonomy" id="1457217"/>
    <lineage>
        <taxon>Bacteria</taxon>
        <taxon>Bacillati</taxon>
        <taxon>Bacillota</taxon>
        <taxon>Bacilli</taxon>
        <taxon>Lactobacillales</taxon>
        <taxon>Lactobacillaceae</taxon>
        <taxon>Lactiplantibacillus</taxon>
    </lineage>
</organism>
<keyword evidence="7" id="KW-1185">Reference proteome</keyword>
<dbReference type="NCBIfam" id="TIGR01182">
    <property type="entry name" value="eda"/>
    <property type="match status" value="1"/>
</dbReference>
<comment type="caution">
    <text evidence="6">The sequence shown here is derived from an EMBL/GenBank/DDBJ whole genome shotgun (WGS) entry which is preliminary data.</text>
</comment>
<evidence type="ECO:0000256" key="1">
    <source>
        <dbReference type="ARBA" id="ARBA00004761"/>
    </source>
</evidence>
<comment type="pathway">
    <text evidence="1">Carbohydrate acid metabolism.</text>
</comment>
<keyword evidence="4 6" id="KW-0456">Lyase</keyword>
<evidence type="ECO:0000313" key="7">
    <source>
        <dbReference type="Proteomes" id="UP001589855"/>
    </source>
</evidence>
<dbReference type="Gene3D" id="3.20.20.70">
    <property type="entry name" value="Aldolase class I"/>
    <property type="match status" value="1"/>
</dbReference>
<dbReference type="NCBIfam" id="NF005119">
    <property type="entry name" value="PRK06552.1"/>
    <property type="match status" value="1"/>
</dbReference>
<dbReference type="GO" id="GO:0008700">
    <property type="term" value="F:(R,S)-4-hydroxy-2-oxoglutarate aldolase activity"/>
    <property type="evidence" value="ECO:0007669"/>
    <property type="project" value="UniProtKB-EC"/>
</dbReference>
<evidence type="ECO:0000313" key="6">
    <source>
        <dbReference type="EMBL" id="MFC0422746.1"/>
    </source>
</evidence>
<evidence type="ECO:0000256" key="3">
    <source>
        <dbReference type="ARBA" id="ARBA00011233"/>
    </source>
</evidence>
<comment type="similarity">
    <text evidence="2">Belongs to the KHG/KDPG aldolase family.</text>
</comment>